<evidence type="ECO:0000256" key="1">
    <source>
        <dbReference type="SAM" id="MobiDB-lite"/>
    </source>
</evidence>
<feature type="region of interest" description="Disordered" evidence="1">
    <location>
        <begin position="34"/>
        <end position="57"/>
    </location>
</feature>
<name>A0A6S6W1E8_9PLEO</name>
<dbReference type="SUPFAM" id="SSF54928">
    <property type="entry name" value="RNA-binding domain, RBD"/>
    <property type="match status" value="1"/>
</dbReference>
<evidence type="ECO:0000313" key="3">
    <source>
        <dbReference type="Proteomes" id="UP000472372"/>
    </source>
</evidence>
<gene>
    <name evidence="2" type="ORF">PTTW11_05302</name>
</gene>
<accession>A0A6S6W1E8</accession>
<dbReference type="InterPro" id="IPR012677">
    <property type="entry name" value="Nucleotide-bd_a/b_plait_sf"/>
</dbReference>
<dbReference type="Gene3D" id="3.30.70.330">
    <property type="match status" value="1"/>
</dbReference>
<evidence type="ECO:0000313" key="2">
    <source>
        <dbReference type="EMBL" id="CAE7033881.1"/>
    </source>
</evidence>
<dbReference type="EMBL" id="HG992980">
    <property type="protein sequence ID" value="CAE7033881.1"/>
    <property type="molecule type" value="Genomic_DNA"/>
</dbReference>
<organism evidence="2 3">
    <name type="scientific">Pyrenophora teres f. teres</name>
    <dbReference type="NCBI Taxonomy" id="97479"/>
    <lineage>
        <taxon>Eukaryota</taxon>
        <taxon>Fungi</taxon>
        <taxon>Dikarya</taxon>
        <taxon>Ascomycota</taxon>
        <taxon>Pezizomycotina</taxon>
        <taxon>Dothideomycetes</taxon>
        <taxon>Pleosporomycetidae</taxon>
        <taxon>Pleosporales</taxon>
        <taxon>Pleosporineae</taxon>
        <taxon>Pleosporaceae</taxon>
        <taxon>Pyrenophora</taxon>
    </lineage>
</organism>
<protein>
    <submittedName>
        <fullName evidence="2">Uncharacterized protein</fullName>
    </submittedName>
</protein>
<reference evidence="2" key="1">
    <citation type="submission" date="2021-02" db="EMBL/GenBank/DDBJ databases">
        <authorList>
            <person name="Syme A R."/>
            <person name="Syme A R."/>
            <person name="Moolhuijzen P."/>
        </authorList>
    </citation>
    <scope>NUCLEOTIDE SEQUENCE</scope>
    <source>
        <strain evidence="2">W1-1</strain>
    </source>
</reference>
<dbReference type="AlphaFoldDB" id="A0A6S6W1E8"/>
<dbReference type="GO" id="GO:0003676">
    <property type="term" value="F:nucleic acid binding"/>
    <property type="evidence" value="ECO:0007669"/>
    <property type="project" value="InterPro"/>
</dbReference>
<dbReference type="InterPro" id="IPR035979">
    <property type="entry name" value="RBD_domain_sf"/>
</dbReference>
<dbReference type="Proteomes" id="UP000472372">
    <property type="component" value="Chromosome 4"/>
</dbReference>
<proteinExistence type="predicted"/>
<sequence length="276" mass="30960">MTNSSSEAKTASPSNRAHQLFTKAIHSLHLRRAAPPQTPIPINPHSVSFAPTPTPPPPPLPVQQAMQWVTIELSGYPPQFTHQDVRNLFQGFTISPDFTLPNAVNLAYPLRTFINIAGQQEAERAVQELCSSIVGGRAISVKMVEKTGHEEGEQTAEDMANEKKTEIIRIARVSYPHLASKFLEVREHFHGIDSFAFLQARDITPLHSEPEAHMQPGEKMVKWELVASGRSGVWSWKMKDGSGRLAALKCLRDVLEMQGNMRRVWRQWEGSVRLDM</sequence>